<dbReference type="EMBL" id="CP002628">
    <property type="protein sequence ID" value="AEB06688.1"/>
    <property type="molecule type" value="Genomic_DNA"/>
</dbReference>
<dbReference type="AlphaFoldDB" id="F2NBF2"/>
<dbReference type="HOGENOM" id="CLU_063190_0_0_11"/>
<dbReference type="SUPFAM" id="SSF52374">
    <property type="entry name" value="Nucleotidylyl transferase"/>
    <property type="match status" value="1"/>
</dbReference>
<dbReference type="NCBIfam" id="TIGR00124">
    <property type="entry name" value="cit_ly_ligase"/>
    <property type="match status" value="1"/>
</dbReference>
<sequence length="346" mass="38279">MDDTLRVLNLDEAKTFAMWRAFLERFAITNFTSAELTRIDRSLGIFDVTGRLVATGSAAGDVLKYVAVDNESSEQGSRFNALMTALMDDRARKGIFHLFVSCGPHACPSFEHIGFHVLVRSDLGALLETGDRGIDDYVANLPRIPDQNEMRVAAIVMNANPFTCGHRALVERAVSESDLVYVFVVSDDVSLVPTADRIALVRQGVRDLPRVRVVAGGEYMVSRVTFPAYFLPSDAQALTYQTTLDALLFKCRIAPPLNITARYLGTEPFSPTTARYNEALKRELPPEVEVRIMERARSGAQVISATAVRAAIEAGAPERIADLVPDATFAYIKEHIRDLQARSQRR</sequence>
<keyword evidence="1 3" id="KW-0547">Nucleotide-binding</keyword>
<organism evidence="5 6">
    <name type="scientific">Coriobacterium glomerans (strain ATCC 49209 / DSM 20642 / JCM 10262 / PW2)</name>
    <dbReference type="NCBI Taxonomy" id="700015"/>
    <lineage>
        <taxon>Bacteria</taxon>
        <taxon>Bacillati</taxon>
        <taxon>Actinomycetota</taxon>
        <taxon>Coriobacteriia</taxon>
        <taxon>Coriobacteriales</taxon>
        <taxon>Coriobacteriaceae</taxon>
        <taxon>Coriobacterium</taxon>
    </lineage>
</organism>
<dbReference type="eggNOG" id="COG3053">
    <property type="taxonomic scope" value="Bacteria"/>
</dbReference>
<comment type="function">
    <text evidence="3">Acetylation of prosthetic group (2-(5''-phosphoribosyl)-3'-dephosphocoenzyme-A) of the gamma subunit of citrate lyase.</text>
</comment>
<dbReference type="STRING" id="700015.Corgl_0574"/>
<feature type="domain" description="Citrate lyase ligase C-terminal" evidence="4">
    <location>
        <begin position="152"/>
        <end position="332"/>
    </location>
</feature>
<keyword evidence="5" id="KW-0456">Lyase</keyword>
<keyword evidence="3 5" id="KW-0436">Ligase</keyword>
<dbReference type="EC" id="6.2.1.22" evidence="3"/>
<evidence type="ECO:0000313" key="5">
    <source>
        <dbReference type="EMBL" id="AEB06688.1"/>
    </source>
</evidence>
<dbReference type="InterPro" id="IPR013166">
    <property type="entry name" value="Citrate_lyase_ligase_C"/>
</dbReference>
<keyword evidence="6" id="KW-1185">Reference proteome</keyword>
<dbReference type="Gene3D" id="3.40.50.620">
    <property type="entry name" value="HUPs"/>
    <property type="match status" value="1"/>
</dbReference>
<reference evidence="6" key="1">
    <citation type="journal article" date="2013" name="Stand. Genomic Sci.">
        <title>Complete genome sequence of Coriobacterium glomerans type strain (PW2(T)) from the midgut of Pyrrhocoris apterus L. (red soldier bug).</title>
        <authorList>
            <person name="Stackebrandt E."/>
            <person name="Zeytun A."/>
            <person name="Lapidus A."/>
            <person name="Nolan M."/>
            <person name="Lucas S."/>
            <person name="Hammon N."/>
            <person name="Deshpande S."/>
            <person name="Cheng J.F."/>
            <person name="Tapia R."/>
            <person name="Goodwin L.A."/>
            <person name="Pitluck S."/>
            <person name="Liolios K."/>
            <person name="Pagani I."/>
            <person name="Ivanova N."/>
            <person name="Mavromatis K."/>
            <person name="Mikhailova N."/>
            <person name="Huntemann M."/>
            <person name="Pati A."/>
            <person name="Chen A."/>
            <person name="Palaniappan K."/>
            <person name="Chang Y.J."/>
            <person name="Land M."/>
            <person name="Hauser L."/>
            <person name="Rohde M."/>
            <person name="Pukall R."/>
            <person name="Goker M."/>
            <person name="Detter J.C."/>
            <person name="Woyke T."/>
            <person name="Bristow J."/>
            <person name="Eisen J.A."/>
            <person name="Markowitz V."/>
            <person name="Hugenholtz P."/>
            <person name="Kyrpides N.C."/>
            <person name="Klenk H.P."/>
        </authorList>
    </citation>
    <scope>NUCLEOTIDE SEQUENCE</scope>
    <source>
        <strain evidence="6">ATCC 49209 / DSM 20642 / JCM 10262 / PW2</strain>
    </source>
</reference>
<dbReference type="Proteomes" id="UP000006851">
    <property type="component" value="Chromosome"/>
</dbReference>
<comment type="catalytic activity">
    <reaction evidence="3">
        <text>holo-[citrate lyase ACP] + acetate + ATP = acetyl-[citrate lyase ACP] + AMP + diphosphate</text>
        <dbReference type="Rhea" id="RHEA:23788"/>
        <dbReference type="Rhea" id="RHEA-COMP:10158"/>
        <dbReference type="Rhea" id="RHEA-COMP:13710"/>
        <dbReference type="ChEBI" id="CHEBI:30089"/>
        <dbReference type="ChEBI" id="CHEBI:30616"/>
        <dbReference type="ChEBI" id="CHEBI:33019"/>
        <dbReference type="ChEBI" id="CHEBI:82683"/>
        <dbReference type="ChEBI" id="CHEBI:137976"/>
        <dbReference type="ChEBI" id="CHEBI:456215"/>
        <dbReference type="EC" id="6.2.1.22"/>
    </reaction>
</comment>
<dbReference type="PANTHER" id="PTHR40599:SF1">
    <property type="entry name" value="[CITRATE [PRO-3S]-LYASE] LIGASE"/>
    <property type="match status" value="1"/>
</dbReference>
<gene>
    <name evidence="5" type="ordered locus">Corgl_0574</name>
</gene>
<dbReference type="InterPro" id="IPR005216">
    <property type="entry name" value="Citrate_lyase_ligase"/>
</dbReference>
<evidence type="ECO:0000313" key="6">
    <source>
        <dbReference type="Proteomes" id="UP000006851"/>
    </source>
</evidence>
<protein>
    <recommendedName>
        <fullName evidence="3">[Citrate [pro-3S]-lyase] ligase</fullName>
        <ecNumber evidence="3">6.2.1.22</ecNumber>
    </recommendedName>
</protein>
<dbReference type="SMART" id="SM00764">
    <property type="entry name" value="Citrate_ly_lig"/>
    <property type="match status" value="1"/>
</dbReference>
<evidence type="ECO:0000259" key="4">
    <source>
        <dbReference type="SMART" id="SM00764"/>
    </source>
</evidence>
<dbReference type="GO" id="GO:0016829">
    <property type="term" value="F:lyase activity"/>
    <property type="evidence" value="ECO:0007669"/>
    <property type="project" value="UniProtKB-KW"/>
</dbReference>
<dbReference type="KEGG" id="cgo:Corgl_0574"/>
<accession>F2NBF2</accession>
<dbReference type="PIRSF" id="PIRSF005751">
    <property type="entry name" value="Acet_citr_lig"/>
    <property type="match status" value="1"/>
</dbReference>
<dbReference type="Pfam" id="PF08218">
    <property type="entry name" value="Citrate_ly_lig"/>
    <property type="match status" value="1"/>
</dbReference>
<dbReference type="GO" id="GO:0005524">
    <property type="term" value="F:ATP binding"/>
    <property type="evidence" value="ECO:0007669"/>
    <property type="project" value="UniProtKB-UniRule"/>
</dbReference>
<name>F2NBF2_CORGP</name>
<keyword evidence="2 3" id="KW-0067">ATP-binding</keyword>
<evidence type="ECO:0000256" key="1">
    <source>
        <dbReference type="ARBA" id="ARBA00022741"/>
    </source>
</evidence>
<dbReference type="PANTHER" id="PTHR40599">
    <property type="entry name" value="[CITRATE [PRO-3S]-LYASE] LIGASE"/>
    <property type="match status" value="1"/>
</dbReference>
<evidence type="ECO:0000256" key="2">
    <source>
        <dbReference type="ARBA" id="ARBA00022840"/>
    </source>
</evidence>
<evidence type="ECO:0000256" key="3">
    <source>
        <dbReference type="PIRNR" id="PIRNR005751"/>
    </source>
</evidence>
<proteinExistence type="predicted"/>
<dbReference type="OrthoDB" id="9779753at2"/>
<dbReference type="RefSeq" id="WP_013708431.1">
    <property type="nucleotide sequence ID" value="NC_015389.1"/>
</dbReference>
<dbReference type="InterPro" id="IPR014729">
    <property type="entry name" value="Rossmann-like_a/b/a_fold"/>
</dbReference>
<dbReference type="GO" id="GO:0008771">
    <property type="term" value="F:[citrate (pro-3S)-lyase] ligase activity"/>
    <property type="evidence" value="ECO:0007669"/>
    <property type="project" value="UniProtKB-EC"/>
</dbReference>